<feature type="compositionally biased region" description="Polar residues" evidence="2">
    <location>
        <begin position="73"/>
        <end position="95"/>
    </location>
</feature>
<name>A0ABY9E0E5_VITVI</name>
<gene>
    <name evidence="4" type="ORF">VitviT2T_030292</name>
</gene>
<evidence type="ECO:0000259" key="3">
    <source>
        <dbReference type="PROSITE" id="PS50089"/>
    </source>
</evidence>
<accession>A0ABY9E0E5</accession>
<dbReference type="SMART" id="SM00184">
    <property type="entry name" value="RING"/>
    <property type="match status" value="1"/>
</dbReference>
<feature type="domain" description="RING-type" evidence="3">
    <location>
        <begin position="189"/>
        <end position="232"/>
    </location>
</feature>
<feature type="compositionally biased region" description="Low complexity" evidence="2">
    <location>
        <begin position="146"/>
        <end position="168"/>
    </location>
</feature>
<organism evidence="4 5">
    <name type="scientific">Vitis vinifera</name>
    <name type="common">Grape</name>
    <dbReference type="NCBI Taxonomy" id="29760"/>
    <lineage>
        <taxon>Eukaryota</taxon>
        <taxon>Viridiplantae</taxon>
        <taxon>Streptophyta</taxon>
        <taxon>Embryophyta</taxon>
        <taxon>Tracheophyta</taxon>
        <taxon>Spermatophyta</taxon>
        <taxon>Magnoliopsida</taxon>
        <taxon>eudicotyledons</taxon>
        <taxon>Gunneridae</taxon>
        <taxon>Pentapetalae</taxon>
        <taxon>rosids</taxon>
        <taxon>Vitales</taxon>
        <taxon>Vitaceae</taxon>
        <taxon>Viteae</taxon>
        <taxon>Vitis</taxon>
    </lineage>
</organism>
<dbReference type="InterPro" id="IPR001841">
    <property type="entry name" value="Znf_RING"/>
</dbReference>
<dbReference type="SUPFAM" id="SSF57850">
    <property type="entry name" value="RING/U-box"/>
    <property type="match status" value="1"/>
</dbReference>
<keyword evidence="1" id="KW-0863">Zinc-finger</keyword>
<dbReference type="PANTHER" id="PTHR10579">
    <property type="entry name" value="CALCIUM-ACTIVATED CHLORIDE CHANNEL REGULATOR"/>
    <property type="match status" value="1"/>
</dbReference>
<dbReference type="EMBL" id="CP126666">
    <property type="protein sequence ID" value="WKA12951.1"/>
    <property type="molecule type" value="Genomic_DNA"/>
</dbReference>
<sequence>MGRGILEKEQTTGRAHCFLACWVRGAVSVPTSSRLGPLFKSKSLDAFTSPLENPPDNDDLLGNGGASDLQPLLTENSPISGLSSTLFKSSPSPKSGTKWGLFSSGSNTSTPRMQSQPVSSPSLRCRTTVVVAQTPSIDESPKLQAKTTTPTDTVKTPRSLLSSNPSSPRSPLKLSIFRNSFKLRNSYGICLQSVKTGQGTTIYTAECSHAFHFSCIAAHVRKQGSLVCPVCNTTWKDEPLLMIHKNRKPEEDEVSHREHEEMAQAVVSNGKREDDTTMGPTKQCSLG</sequence>
<dbReference type="PANTHER" id="PTHR10579:SF159">
    <property type="entry name" value="RING-TYPE DOMAIN-CONTAINING PROTEIN"/>
    <property type="match status" value="1"/>
</dbReference>
<feature type="compositionally biased region" description="Polar residues" evidence="2">
    <location>
        <begin position="103"/>
        <end position="122"/>
    </location>
</feature>
<evidence type="ECO:0000313" key="5">
    <source>
        <dbReference type="Proteomes" id="UP001227230"/>
    </source>
</evidence>
<dbReference type="InterPro" id="IPR051266">
    <property type="entry name" value="CLCR"/>
</dbReference>
<reference evidence="4 5" key="1">
    <citation type="journal article" date="2023" name="Hortic Res">
        <title>The complete reference genome for grapevine (Vitis vinifera L.) genetics and breeding.</title>
        <authorList>
            <person name="Shi X."/>
            <person name="Cao S."/>
            <person name="Wang X."/>
            <person name="Huang S."/>
            <person name="Wang Y."/>
            <person name="Liu Z."/>
            <person name="Liu W."/>
            <person name="Leng X."/>
            <person name="Peng Y."/>
            <person name="Wang N."/>
            <person name="Wang Y."/>
            <person name="Ma Z."/>
            <person name="Xu X."/>
            <person name="Zhang F."/>
            <person name="Xue H."/>
            <person name="Zhong H."/>
            <person name="Wang Y."/>
            <person name="Zhang K."/>
            <person name="Velt A."/>
            <person name="Avia K."/>
            <person name="Holtgrawe D."/>
            <person name="Grimplet J."/>
            <person name="Matus J.T."/>
            <person name="Ware D."/>
            <person name="Wu X."/>
            <person name="Wang H."/>
            <person name="Liu C."/>
            <person name="Fang Y."/>
            <person name="Rustenholz C."/>
            <person name="Cheng Z."/>
            <person name="Xiao H."/>
            <person name="Zhou Y."/>
        </authorList>
    </citation>
    <scope>NUCLEOTIDE SEQUENCE [LARGE SCALE GENOMIC DNA]</scope>
    <source>
        <strain evidence="5">cv. Pinot noir / PN40024</strain>
        <tissue evidence="4">Leaf</tissue>
    </source>
</reference>
<dbReference type="Pfam" id="PF13639">
    <property type="entry name" value="zf-RING_2"/>
    <property type="match status" value="1"/>
</dbReference>
<keyword evidence="5" id="KW-1185">Reference proteome</keyword>
<proteinExistence type="predicted"/>
<dbReference type="InterPro" id="IPR013083">
    <property type="entry name" value="Znf_RING/FYVE/PHD"/>
</dbReference>
<dbReference type="Proteomes" id="UP001227230">
    <property type="component" value="Chromosome 19"/>
</dbReference>
<protein>
    <recommendedName>
        <fullName evidence="3">RING-type domain-containing protein</fullName>
    </recommendedName>
</protein>
<evidence type="ECO:0000256" key="1">
    <source>
        <dbReference type="PROSITE-ProRule" id="PRU00175"/>
    </source>
</evidence>
<dbReference type="Gene3D" id="3.30.40.10">
    <property type="entry name" value="Zinc/RING finger domain, C3HC4 (zinc finger)"/>
    <property type="match status" value="1"/>
</dbReference>
<keyword evidence="1" id="KW-0862">Zinc</keyword>
<feature type="region of interest" description="Disordered" evidence="2">
    <location>
        <begin position="248"/>
        <end position="287"/>
    </location>
</feature>
<keyword evidence="1" id="KW-0479">Metal-binding</keyword>
<evidence type="ECO:0000313" key="4">
    <source>
        <dbReference type="EMBL" id="WKA12951.1"/>
    </source>
</evidence>
<evidence type="ECO:0000256" key="2">
    <source>
        <dbReference type="SAM" id="MobiDB-lite"/>
    </source>
</evidence>
<dbReference type="PROSITE" id="PS50089">
    <property type="entry name" value="ZF_RING_2"/>
    <property type="match status" value="1"/>
</dbReference>
<feature type="region of interest" description="Disordered" evidence="2">
    <location>
        <begin position="49"/>
        <end position="168"/>
    </location>
</feature>
<feature type="compositionally biased region" description="Basic and acidic residues" evidence="2">
    <location>
        <begin position="248"/>
        <end position="262"/>
    </location>
</feature>
<feature type="compositionally biased region" description="Polar residues" evidence="2">
    <location>
        <begin position="278"/>
        <end position="287"/>
    </location>
</feature>